<reference evidence="1" key="1">
    <citation type="submission" date="2021-07" db="EMBL/GenBank/DDBJ databases">
        <authorList>
            <person name="Roth S.J."/>
            <person name="Krukonis G.P."/>
            <person name="Delesalle V.A."/>
        </authorList>
    </citation>
    <scope>NUCLEOTIDE SEQUENCE</scope>
</reference>
<gene>
    <name evidence="1" type="primary">142</name>
    <name evidence="1" type="ORF">AH04_142</name>
</gene>
<dbReference type="KEGG" id="vg:77944024"/>
<evidence type="ECO:0008006" key="3">
    <source>
        <dbReference type="Google" id="ProtNLM"/>
    </source>
</evidence>
<name>A0AAE8BQ45_9CAUD</name>
<evidence type="ECO:0000313" key="1">
    <source>
        <dbReference type="EMBL" id="QZA70619.1"/>
    </source>
</evidence>
<dbReference type="RefSeq" id="YP_010667896.1">
    <property type="nucleotide sequence ID" value="NC_070952.1"/>
</dbReference>
<keyword evidence="2" id="KW-1185">Reference proteome</keyword>
<evidence type="ECO:0000313" key="2">
    <source>
        <dbReference type="Proteomes" id="UP000827517"/>
    </source>
</evidence>
<dbReference type="EMBL" id="MZ501267">
    <property type="protein sequence ID" value="QZA70619.1"/>
    <property type="molecule type" value="Genomic_DNA"/>
</dbReference>
<dbReference type="Proteomes" id="UP000827517">
    <property type="component" value="Segment"/>
</dbReference>
<protein>
    <recommendedName>
        <fullName evidence="3">Virion structural protein</fullName>
    </recommendedName>
</protein>
<organism evidence="1 2">
    <name type="scientific">Erwinia phage AH04</name>
    <dbReference type="NCBI Taxonomy" id="2869569"/>
    <lineage>
        <taxon>Viruses</taxon>
        <taxon>Duplodnaviria</taxon>
        <taxon>Heunggongvirae</taxon>
        <taxon>Uroviricota</taxon>
        <taxon>Caudoviricetes</taxon>
        <taxon>Chimalliviridae</taxon>
        <taxon>Meadowvirus</taxon>
        <taxon>Meadowvirus AH04</taxon>
    </lineage>
</organism>
<sequence>MIKEDIPLYKLDLTGTSKFNLVLQEPKSRTEVVNNQIFIPPKGPFYQKSFKMFDNSGKPLVEGEDYEFYGIMAKLTQYTGKPVGLFVRILKDSIVDWKMDYQVVGNFNVITNEILNMLQSIYQDDRYVMWDNIDNKPLWYIPDLHQHDLAYDIFGFTDLVKELNRVATYVTATSSATEFMLQSFQDHLAVYIDGYKDILTKMLNRHIGNKTDAHGVNKAGIGLANVANVRVATLDETLDGTRDDLRITVYNAAKAAEASSGRNDKLFPSGSLPILRYGSDTFIPPTIGGSFEGLGGTSRRSGAIVETDGTLLVMTHRNNGKYRGLYFTRCVNWQEASPNYDFTSYLYQHPTATAAGATLDTIINGSNRYIMVVGDRAKNLWWWCETHGTFNPDRHTLIPLSGEWVSQDMAAPYNISDVYEISSLACVLADQNYADYWSLVQPYQIAEFIKRRPTQYPDYDTLGGVVWGNGAIINAGASFNIVAGKSGTIKRAIVDFTHPIFGNFKDKYWSPWLPKVENINGSYVTTSAYAKYDPPIVNVLNFRSIFAYWLNNGNFGEYSFRYEHIGQNSGLNMSLQNQVVYRATLKITRNGNDFTVVVDPAAGCKDLYTIDISNKTVKDYDLYIKNMTTSFIAAKDLDQVGSTVLTGGYVQFSQGTAGTSFPPAYTVGKATFLESAQALLLPPNGEANFDLNYDHLTFTETNPLGMATQFSTQRLLSASDTDYTKAGYLVRQFIGTTPQWFFRPTAYMNANWDHVPPPLTSSFSGRNLQHYPFTPTGYTCTMGFQVFPGTQMPIVGANNSTNQKKFLGATCDTTITGIPPTDNPNGVGRALGDSILPYEVSTKLVDGVMTVTPTIAIDLKTALTNVIVPAFAAAGISEYYTRETWAVHLALNPTGEWHAIWVVFSMNAPDQVMAAMVTTLTPTGTPTQQNGYALYPNAGVTQKSAVKTLLRTPVGPNNALSHPRYNVGNGASIPFFLGTPYKGTISGAKDLSAYSVIMNTSTRFNTYGGGMPTPFVMEIKADGSEITKLGFVFIQDFGGDNTVSGSPYYGPGNAANGATIFEGAAIASTIYDQERGIYDSVIGGNFSSVFEIGMSNILTPQFTVYFQQVLNVLIAGKMYDIPATYIDILTIDSSPANKTFYVYLQYSSGQGVYAITRDVRPESSSQALIAKVICGPTQIDRIEPYNRFTMDGAQVSAKREGSAILASSGSVFDIGDTSTILLNTDFIS</sequence>
<accession>A0AAE8BQ45</accession>
<dbReference type="GeneID" id="77944024"/>
<proteinExistence type="predicted"/>